<dbReference type="EMBL" id="JAAGNX010000003">
    <property type="protein sequence ID" value="NDV63360.1"/>
    <property type="molecule type" value="Genomic_DNA"/>
</dbReference>
<evidence type="ECO:0000313" key="3">
    <source>
        <dbReference type="Proteomes" id="UP000478417"/>
    </source>
</evidence>
<keyword evidence="1" id="KW-0812">Transmembrane</keyword>
<organism evidence="2 3">
    <name type="scientific">Oceanipulchritudo coccoides</name>
    <dbReference type="NCBI Taxonomy" id="2706888"/>
    <lineage>
        <taxon>Bacteria</taxon>
        <taxon>Pseudomonadati</taxon>
        <taxon>Verrucomicrobiota</taxon>
        <taxon>Opitutia</taxon>
        <taxon>Puniceicoccales</taxon>
        <taxon>Oceanipulchritudinaceae</taxon>
        <taxon>Oceanipulchritudo</taxon>
    </lineage>
</organism>
<feature type="transmembrane region" description="Helical" evidence="1">
    <location>
        <begin position="89"/>
        <end position="110"/>
    </location>
</feature>
<dbReference type="AlphaFoldDB" id="A0A6B2M6T1"/>
<proteinExistence type="predicted"/>
<keyword evidence="3" id="KW-1185">Reference proteome</keyword>
<dbReference type="RefSeq" id="WP_238710829.1">
    <property type="nucleotide sequence ID" value="NZ_JAAGNX010000003.1"/>
</dbReference>
<protein>
    <submittedName>
        <fullName evidence="2">Uncharacterized protein</fullName>
    </submittedName>
</protein>
<evidence type="ECO:0000313" key="2">
    <source>
        <dbReference type="EMBL" id="NDV63360.1"/>
    </source>
</evidence>
<comment type="caution">
    <text evidence="2">The sequence shown here is derived from an EMBL/GenBank/DDBJ whole genome shotgun (WGS) entry which is preliminary data.</text>
</comment>
<name>A0A6B2M6T1_9BACT</name>
<evidence type="ECO:0000256" key="1">
    <source>
        <dbReference type="SAM" id="Phobius"/>
    </source>
</evidence>
<dbReference type="Proteomes" id="UP000478417">
    <property type="component" value="Unassembled WGS sequence"/>
</dbReference>
<reference evidence="2 3" key="1">
    <citation type="submission" date="2020-02" db="EMBL/GenBank/DDBJ databases">
        <title>Albibacoteraceae fam. nov., the first described family within the subdivision 4 Verrucomicrobia.</title>
        <authorList>
            <person name="Xi F."/>
        </authorList>
    </citation>
    <scope>NUCLEOTIDE SEQUENCE [LARGE SCALE GENOMIC DNA]</scope>
    <source>
        <strain evidence="2 3">CK1056</strain>
    </source>
</reference>
<keyword evidence="1" id="KW-0472">Membrane</keyword>
<feature type="transmembrane region" description="Helical" evidence="1">
    <location>
        <begin position="57"/>
        <end position="83"/>
    </location>
</feature>
<sequence>MKSSNDLISSIGDDVSSDDLDSFLAVSEENRKFEKLKQVLDSWSETEDQDRDLRKRYAGYLVIFLLIQLFVIDVGFFFIGFNIIDVSPWVANTFIVSSFAEISGMVYLIVRYLFPDSKTKLLDLINQL</sequence>
<keyword evidence="1" id="KW-1133">Transmembrane helix</keyword>
<accession>A0A6B2M6T1</accession>
<gene>
    <name evidence="2" type="ORF">G0Q06_12920</name>
</gene>